<reference evidence="3 4" key="1">
    <citation type="submission" date="2012-09" db="EMBL/GenBank/DDBJ databases">
        <title>The Genome Sequence of Massilia timonae CCUG 45783.</title>
        <authorList>
            <consortium name="The Broad Institute Genome Sequencing Platform"/>
            <person name="Earl A."/>
            <person name="Ward D."/>
            <person name="Feldgarden M."/>
            <person name="Gevers D."/>
            <person name="Huys G."/>
            <person name="Walker B."/>
            <person name="Young S.K."/>
            <person name="Zeng Q."/>
            <person name="Gargeya S."/>
            <person name="Fitzgerald M."/>
            <person name="Haas B."/>
            <person name="Abouelleil A."/>
            <person name="Alvarado L."/>
            <person name="Arachchi H.M."/>
            <person name="Berlin A.M."/>
            <person name="Chapman S.B."/>
            <person name="Goldberg J."/>
            <person name="Griggs A."/>
            <person name="Gujja S."/>
            <person name="Hansen M."/>
            <person name="Howarth C."/>
            <person name="Imamovic A."/>
            <person name="Larimer J."/>
            <person name="McCowen C."/>
            <person name="Montmayeur A."/>
            <person name="Murphy C."/>
            <person name="Neiman D."/>
            <person name="Pearson M."/>
            <person name="Priest M."/>
            <person name="Roberts A."/>
            <person name="Saif S."/>
            <person name="Shea T."/>
            <person name="Sisk P."/>
            <person name="Sykes S."/>
            <person name="Wortman J."/>
            <person name="Nusbaum C."/>
            <person name="Birren B."/>
        </authorList>
    </citation>
    <scope>NUCLEOTIDE SEQUENCE [LARGE SCALE GENOMIC DNA]</scope>
    <source>
        <strain evidence="3 4">CCUG 45783</strain>
    </source>
</reference>
<accession>K9DCU0</accession>
<keyword evidence="4" id="KW-1185">Reference proteome</keyword>
<dbReference type="NCBIfam" id="TIGR02595">
    <property type="entry name" value="PEP_CTERM"/>
    <property type="match status" value="1"/>
</dbReference>
<evidence type="ECO:0000256" key="1">
    <source>
        <dbReference type="SAM" id="SignalP"/>
    </source>
</evidence>
<evidence type="ECO:0000313" key="3">
    <source>
        <dbReference type="EMBL" id="EKU82063.1"/>
    </source>
</evidence>
<dbReference type="Pfam" id="PF07589">
    <property type="entry name" value="PEP-CTERM"/>
    <property type="match status" value="1"/>
</dbReference>
<comment type="caution">
    <text evidence="3">The sequence shown here is derived from an EMBL/GenBank/DDBJ whole genome shotgun (WGS) entry which is preliminary data.</text>
</comment>
<protein>
    <recommendedName>
        <fullName evidence="2">Ice-binding protein C-terminal domain-containing protein</fullName>
    </recommendedName>
</protein>
<organism evidence="3 4">
    <name type="scientific">Massilia timonae CCUG 45783</name>
    <dbReference type="NCBI Taxonomy" id="883126"/>
    <lineage>
        <taxon>Bacteria</taxon>
        <taxon>Pseudomonadati</taxon>
        <taxon>Pseudomonadota</taxon>
        <taxon>Betaproteobacteria</taxon>
        <taxon>Burkholderiales</taxon>
        <taxon>Oxalobacteraceae</taxon>
        <taxon>Telluria group</taxon>
        <taxon>Massilia</taxon>
    </lineage>
</organism>
<dbReference type="RefSeq" id="WP_005667143.1">
    <property type="nucleotide sequence ID" value="NZ_JH992923.1"/>
</dbReference>
<proteinExistence type="predicted"/>
<gene>
    <name evidence="3" type="ORF">HMPREF9710_02657</name>
</gene>
<dbReference type="PATRIC" id="fig|883126.3.peg.2683"/>
<dbReference type="AlphaFoldDB" id="K9DCU0"/>
<sequence>MIKKVIGLVAGLLCALPAWAGYVQYNFKGPLTGYFVQHDTDGSIADFRFGLPIQGVGQPFEMRISPEHSEGSTQITEVSTHFLRDGPTNFRIYSNFGGDQYTSFSIRFASDPSGILYYTAHYTTSIYRVTEDGPGFYDFAGAHRGTVSAGSLDPGYEQWLDFNGGYQEHVSRIVPRYVGPNEVPEPATLALLAIGATGLTLRRRRARAV</sequence>
<dbReference type="EMBL" id="AGZI01000032">
    <property type="protein sequence ID" value="EKU82063.1"/>
    <property type="molecule type" value="Genomic_DNA"/>
</dbReference>
<dbReference type="InterPro" id="IPR013424">
    <property type="entry name" value="Ice-binding_C"/>
</dbReference>
<dbReference type="HOGENOM" id="CLU_1314200_0_0_4"/>
<feature type="chain" id="PRO_5003928114" description="Ice-binding protein C-terminal domain-containing protein" evidence="1">
    <location>
        <begin position="21"/>
        <end position="209"/>
    </location>
</feature>
<feature type="signal peptide" evidence="1">
    <location>
        <begin position="1"/>
        <end position="20"/>
    </location>
</feature>
<dbReference type="OrthoDB" id="8787296at2"/>
<evidence type="ECO:0000259" key="2">
    <source>
        <dbReference type="Pfam" id="PF07589"/>
    </source>
</evidence>
<evidence type="ECO:0000313" key="4">
    <source>
        <dbReference type="Proteomes" id="UP000009874"/>
    </source>
</evidence>
<keyword evidence="1" id="KW-0732">Signal</keyword>
<name>K9DCU0_9BURK</name>
<dbReference type="Proteomes" id="UP000009874">
    <property type="component" value="Unassembled WGS sequence"/>
</dbReference>
<feature type="domain" description="Ice-binding protein C-terminal" evidence="2">
    <location>
        <begin position="183"/>
        <end position="204"/>
    </location>
</feature>